<evidence type="ECO:0000313" key="4">
    <source>
        <dbReference type="Proteomes" id="UP000179769"/>
    </source>
</evidence>
<evidence type="ECO:0008006" key="5">
    <source>
        <dbReference type="Google" id="ProtNLM"/>
    </source>
</evidence>
<comment type="caution">
    <text evidence="3">The sequence shown here is derived from an EMBL/GenBank/DDBJ whole genome shotgun (WGS) entry which is preliminary data.</text>
</comment>
<sequence length="171" mass="17499">MTSTTPDEIRADIEATRAQLGHDLDELSDRVSPHKVAERTAAGVKDKVAGAGSALKPKLDEAALRARGSAGHAAAVAQETAHRQLDAHPQVADALHRTTATAGSAVTIGREKATQTATAGRAKAGALVTAGRDRARENPRAAGSAAGGAAVLGVVAALVARRRRRRRAGDI</sequence>
<reference evidence="4" key="1">
    <citation type="submission" date="2016-07" db="EMBL/GenBank/DDBJ databases">
        <title>Frankia sp. NRRL B-16219 Genome sequencing.</title>
        <authorList>
            <person name="Ghodhbane-Gtari F."/>
            <person name="Swanson E."/>
            <person name="Gueddou A."/>
            <person name="Louati M."/>
            <person name="Nouioui I."/>
            <person name="Hezbri K."/>
            <person name="Abebe-Akele F."/>
            <person name="Simpson S."/>
            <person name="Morris K."/>
            <person name="Thomas K."/>
            <person name="Gtari M."/>
            <person name="Tisa L.S."/>
        </authorList>
    </citation>
    <scope>NUCLEOTIDE SEQUENCE [LARGE SCALE GENOMIC DNA]</scope>
    <source>
        <strain evidence="4">NRRL B-16219</strain>
    </source>
</reference>
<feature type="region of interest" description="Disordered" evidence="1">
    <location>
        <begin position="66"/>
        <end position="91"/>
    </location>
</feature>
<evidence type="ECO:0000256" key="1">
    <source>
        <dbReference type="SAM" id="MobiDB-lite"/>
    </source>
</evidence>
<dbReference type="AlphaFoldDB" id="A0A1S1REN2"/>
<feature type="transmembrane region" description="Helical" evidence="2">
    <location>
        <begin position="141"/>
        <end position="160"/>
    </location>
</feature>
<name>A0A1S1REN2_9ACTN</name>
<dbReference type="InterPro" id="IPR022062">
    <property type="entry name" value="DUF3618"/>
</dbReference>
<proteinExistence type="predicted"/>
<organism evidence="3 4">
    <name type="scientific">Parafrankia soli</name>
    <dbReference type="NCBI Taxonomy" id="2599596"/>
    <lineage>
        <taxon>Bacteria</taxon>
        <taxon>Bacillati</taxon>
        <taxon>Actinomycetota</taxon>
        <taxon>Actinomycetes</taxon>
        <taxon>Frankiales</taxon>
        <taxon>Frankiaceae</taxon>
        <taxon>Parafrankia</taxon>
    </lineage>
</organism>
<feature type="compositionally biased region" description="Low complexity" evidence="1">
    <location>
        <begin position="66"/>
        <end position="77"/>
    </location>
</feature>
<gene>
    <name evidence="3" type="ORF">BBK14_10035</name>
</gene>
<evidence type="ECO:0000256" key="2">
    <source>
        <dbReference type="SAM" id="Phobius"/>
    </source>
</evidence>
<feature type="region of interest" description="Disordered" evidence="1">
    <location>
        <begin position="113"/>
        <end position="144"/>
    </location>
</feature>
<dbReference type="EMBL" id="MAXA01000014">
    <property type="protein sequence ID" value="OHV45133.1"/>
    <property type="molecule type" value="Genomic_DNA"/>
</dbReference>
<keyword evidence="2" id="KW-0472">Membrane</keyword>
<dbReference type="OrthoDB" id="3218417at2"/>
<keyword evidence="2" id="KW-0812">Transmembrane</keyword>
<dbReference type="Proteomes" id="UP000179769">
    <property type="component" value="Unassembled WGS sequence"/>
</dbReference>
<keyword evidence="2" id="KW-1133">Transmembrane helix</keyword>
<keyword evidence="4" id="KW-1185">Reference proteome</keyword>
<dbReference type="Pfam" id="PF12277">
    <property type="entry name" value="DUF3618"/>
    <property type="match status" value="1"/>
</dbReference>
<dbReference type="RefSeq" id="WP_071059818.1">
    <property type="nucleotide sequence ID" value="NZ_MAXA01000014.1"/>
</dbReference>
<evidence type="ECO:0000313" key="3">
    <source>
        <dbReference type="EMBL" id="OHV45133.1"/>
    </source>
</evidence>
<accession>A0A1S1REN2</accession>
<protein>
    <recommendedName>
        <fullName evidence="5">DUF3618 domain-containing protein</fullName>
    </recommendedName>
</protein>